<dbReference type="EMBL" id="JABKAU010000054">
    <property type="protein sequence ID" value="NVO33203.1"/>
    <property type="molecule type" value="Genomic_DNA"/>
</dbReference>
<reference evidence="2 3" key="1">
    <citation type="submission" date="2020-05" db="EMBL/GenBank/DDBJ databases">
        <title>Hymenobacter terrestris sp. nov. and Hymenobacter lapidiphilus sp. nov., isolated from regoliths in Antarctica.</title>
        <authorList>
            <person name="Sedlacek I."/>
            <person name="Pantucek R."/>
            <person name="Zeman M."/>
            <person name="Holochova P."/>
            <person name="Kralova S."/>
            <person name="Stankova E."/>
            <person name="Sedo O."/>
            <person name="Micenkova L."/>
            <person name="Svec P."/>
            <person name="Gupta V."/>
            <person name="Sood U."/>
            <person name="Korpole U.S."/>
            <person name="Lal R."/>
        </authorList>
    </citation>
    <scope>NUCLEOTIDE SEQUENCE [LARGE SCALE GENOMIC DNA]</scope>
    <source>
        <strain evidence="2 3">P5342</strain>
    </source>
</reference>
<accession>A0A7Y7PSG1</accession>
<gene>
    <name evidence="2" type="ORF">HW554_18510</name>
</gene>
<evidence type="ECO:0000313" key="2">
    <source>
        <dbReference type="EMBL" id="NVO33203.1"/>
    </source>
</evidence>
<evidence type="ECO:0000259" key="1">
    <source>
        <dbReference type="Pfam" id="PF19404"/>
    </source>
</evidence>
<dbReference type="RefSeq" id="WP_176910035.1">
    <property type="nucleotide sequence ID" value="NZ_JABKAU010000054.1"/>
</dbReference>
<name>A0A7Y7PSG1_9BACT</name>
<protein>
    <recommendedName>
        <fullName evidence="1">DUF5977 domain-containing protein</fullName>
    </recommendedName>
</protein>
<dbReference type="Pfam" id="PF19404">
    <property type="entry name" value="DUF5977"/>
    <property type="match status" value="1"/>
</dbReference>
<feature type="domain" description="DUF5977" evidence="1">
    <location>
        <begin position="42"/>
        <end position="106"/>
    </location>
</feature>
<keyword evidence="3" id="KW-1185">Reference proteome</keyword>
<sequence>MANTGRLEKLQQDENQASATFGQTRWVDAGYNTTACPLPASFSSALIQEDVQRTSCPDGQFGSLVRFTMPAGAYTSTQSQLDANNQARTAFDAAKQDYANANGTCSNNPGDTTTWLPVYLSSGCFACQMVNRDDASDRRAADSNEIGQYYRPTAGQVSCTACADL</sequence>
<proteinExistence type="predicted"/>
<dbReference type="AlphaFoldDB" id="A0A7Y7PSG1"/>
<comment type="caution">
    <text evidence="2">The sequence shown here is derived from an EMBL/GenBank/DDBJ whole genome shotgun (WGS) entry which is preliminary data.</text>
</comment>
<dbReference type="Proteomes" id="UP000565521">
    <property type="component" value="Unassembled WGS sequence"/>
</dbReference>
<evidence type="ECO:0000313" key="3">
    <source>
        <dbReference type="Proteomes" id="UP000565521"/>
    </source>
</evidence>
<dbReference type="InterPro" id="IPR046020">
    <property type="entry name" value="DUF5977"/>
</dbReference>
<organism evidence="2 3">
    <name type="scientific">Hymenobacter lapidiphilus</name>
    <dbReference type="NCBI Taxonomy" id="2608003"/>
    <lineage>
        <taxon>Bacteria</taxon>
        <taxon>Pseudomonadati</taxon>
        <taxon>Bacteroidota</taxon>
        <taxon>Cytophagia</taxon>
        <taxon>Cytophagales</taxon>
        <taxon>Hymenobacteraceae</taxon>
        <taxon>Hymenobacter</taxon>
    </lineage>
</organism>